<dbReference type="EMBL" id="LIAE01005707">
    <property type="protein sequence ID" value="PAV93117.1"/>
    <property type="molecule type" value="Genomic_DNA"/>
</dbReference>
<gene>
    <name evidence="2" type="ORF">WR25_25980</name>
</gene>
<keyword evidence="3" id="KW-1185">Reference proteome</keyword>
<dbReference type="AlphaFoldDB" id="A0A2A2M4H9"/>
<evidence type="ECO:0000256" key="1">
    <source>
        <dbReference type="SAM" id="MobiDB-lite"/>
    </source>
</evidence>
<evidence type="ECO:0000313" key="3">
    <source>
        <dbReference type="Proteomes" id="UP000218231"/>
    </source>
</evidence>
<feature type="region of interest" description="Disordered" evidence="1">
    <location>
        <begin position="1"/>
        <end position="20"/>
    </location>
</feature>
<protein>
    <submittedName>
        <fullName evidence="2">Uncharacterized protein</fullName>
    </submittedName>
</protein>
<sequence length="224" mass="25198">MRQRFGPRGDSRQHQPLDMIGQDEAEIGTLRRGKQHVCAEWPQPPVPPACQCLDPGDTPRIDSRLRLEQDVDLVALDRKMQVDGERIDRRRVLGSGDANRRPVAGLRRHQCLRGTVEQAGGIIARCALRQAPATAQHRLSPPHRNRTRQGAIKGTCEADQRALLRHRRNDDIAAARRADHRIVAQQLGGHRTNLPMRLGDQRVAHRTTSCGIQDIEPRQPKSAR</sequence>
<organism evidence="2 3">
    <name type="scientific">Diploscapter pachys</name>
    <dbReference type="NCBI Taxonomy" id="2018661"/>
    <lineage>
        <taxon>Eukaryota</taxon>
        <taxon>Metazoa</taxon>
        <taxon>Ecdysozoa</taxon>
        <taxon>Nematoda</taxon>
        <taxon>Chromadorea</taxon>
        <taxon>Rhabditida</taxon>
        <taxon>Rhabditina</taxon>
        <taxon>Rhabditomorpha</taxon>
        <taxon>Rhabditoidea</taxon>
        <taxon>Rhabditidae</taxon>
        <taxon>Diploscapter</taxon>
    </lineage>
</organism>
<evidence type="ECO:0000313" key="2">
    <source>
        <dbReference type="EMBL" id="PAV93117.1"/>
    </source>
</evidence>
<reference evidence="2 3" key="1">
    <citation type="journal article" date="2017" name="Curr. Biol.">
        <title>Genome architecture and evolution of a unichromosomal asexual nematode.</title>
        <authorList>
            <person name="Fradin H."/>
            <person name="Zegar C."/>
            <person name="Gutwein M."/>
            <person name="Lucas J."/>
            <person name="Kovtun M."/>
            <person name="Corcoran D."/>
            <person name="Baugh L.R."/>
            <person name="Kiontke K."/>
            <person name="Gunsalus K."/>
            <person name="Fitch D.H."/>
            <person name="Piano F."/>
        </authorList>
    </citation>
    <scope>NUCLEOTIDE SEQUENCE [LARGE SCALE GENOMIC DNA]</scope>
    <source>
        <strain evidence="2">PF1309</strain>
    </source>
</reference>
<name>A0A2A2M4H9_9BILA</name>
<comment type="caution">
    <text evidence="2">The sequence shown here is derived from an EMBL/GenBank/DDBJ whole genome shotgun (WGS) entry which is preliminary data.</text>
</comment>
<proteinExistence type="predicted"/>
<accession>A0A2A2M4H9</accession>
<dbReference type="Proteomes" id="UP000218231">
    <property type="component" value="Unassembled WGS sequence"/>
</dbReference>
<feature type="region of interest" description="Disordered" evidence="1">
    <location>
        <begin position="133"/>
        <end position="153"/>
    </location>
</feature>